<evidence type="ECO:0000256" key="2">
    <source>
        <dbReference type="ARBA" id="ARBA00022679"/>
    </source>
</evidence>
<dbReference type="CDD" id="cd03801">
    <property type="entry name" value="GT4_PimA-like"/>
    <property type="match status" value="1"/>
</dbReference>
<evidence type="ECO:0000313" key="5">
    <source>
        <dbReference type="EMBL" id="GAA2200386.1"/>
    </source>
</evidence>
<reference evidence="6" key="1">
    <citation type="journal article" date="2019" name="Int. J. Syst. Evol. Microbiol.">
        <title>The Global Catalogue of Microorganisms (GCM) 10K type strain sequencing project: providing services to taxonomists for standard genome sequencing and annotation.</title>
        <authorList>
            <consortium name="The Broad Institute Genomics Platform"/>
            <consortium name="The Broad Institute Genome Sequencing Center for Infectious Disease"/>
            <person name="Wu L."/>
            <person name="Ma J."/>
        </authorList>
    </citation>
    <scope>NUCLEOTIDE SEQUENCE [LARGE SCALE GENOMIC DNA]</scope>
    <source>
        <strain evidence="6">JCM 14924</strain>
    </source>
</reference>
<evidence type="ECO:0000256" key="1">
    <source>
        <dbReference type="ARBA" id="ARBA00022676"/>
    </source>
</evidence>
<comment type="caution">
    <text evidence="5">The sequence shown here is derived from an EMBL/GenBank/DDBJ whole genome shotgun (WGS) entry which is preliminary data.</text>
</comment>
<gene>
    <name evidence="5" type="ORF">GCM10009787_51070</name>
</gene>
<proteinExistence type="predicted"/>
<dbReference type="PANTHER" id="PTHR45947">
    <property type="entry name" value="SULFOQUINOVOSYL TRANSFERASE SQD2"/>
    <property type="match status" value="1"/>
</dbReference>
<evidence type="ECO:0000313" key="6">
    <source>
        <dbReference type="Proteomes" id="UP001501391"/>
    </source>
</evidence>
<name>A0ABP5NLB3_9ACTN</name>
<dbReference type="Pfam" id="PF00534">
    <property type="entry name" value="Glycos_transf_1"/>
    <property type="match status" value="1"/>
</dbReference>
<dbReference type="RefSeq" id="WP_059253075.1">
    <property type="nucleotide sequence ID" value="NZ_BAAAOQ010000017.1"/>
</dbReference>
<dbReference type="Pfam" id="PF13439">
    <property type="entry name" value="Glyco_transf_4"/>
    <property type="match status" value="1"/>
</dbReference>
<keyword evidence="6" id="KW-1185">Reference proteome</keyword>
<dbReference type="InterPro" id="IPR001296">
    <property type="entry name" value="Glyco_trans_1"/>
</dbReference>
<accession>A0ABP5NLB3</accession>
<dbReference type="SUPFAM" id="SSF53756">
    <property type="entry name" value="UDP-Glycosyltransferase/glycogen phosphorylase"/>
    <property type="match status" value="1"/>
</dbReference>
<dbReference type="Proteomes" id="UP001501391">
    <property type="component" value="Unassembled WGS sequence"/>
</dbReference>
<dbReference type="PANTHER" id="PTHR45947:SF3">
    <property type="entry name" value="SULFOQUINOVOSYL TRANSFERASE SQD2"/>
    <property type="match status" value="1"/>
</dbReference>
<sequence length="386" mass="42217">MSTTLVITNDFPPRQGGIETFVHEVVTRLPGDLVVYTSSEPGAAAFDRTLPFRVVRDPSRTLLPTPRTTRRAVQLARAHGCDRVWFGAAAPLASMAPDLRRAGVRRIVATTHGHEIWWARTPGARRLLRRIGDSVDTVTYLGEYTRSRIAPALGPHAHLARLTPGVDAGEFHPERAARMRSVLRERYGIGEDRKVVLCAARLVPRKGQDTLLRALPHIRRIVPETVLLIVGRGPDERRLRRLARGCPSRSVVFAGGMDHAEMADHYAAADLFAMPCRTRKGGLEAEGLGIVFLEAAASGLPVVVGNSGGAPDTVLDGRTGHVVDGRDPVAVARAITSTLLSADRTAMGEAGRRWVETDWSWDLTVRRLTRLLTPEPERQPELGSRA</sequence>
<protein>
    <submittedName>
        <fullName evidence="5">Glycosyltransferase family 4 protein</fullName>
    </submittedName>
</protein>
<keyword evidence="1" id="KW-0328">Glycosyltransferase</keyword>
<feature type="domain" description="Glycosyltransferase subfamily 4-like N-terminal" evidence="4">
    <location>
        <begin position="16"/>
        <end position="168"/>
    </location>
</feature>
<dbReference type="InterPro" id="IPR050194">
    <property type="entry name" value="Glycosyltransferase_grp1"/>
</dbReference>
<dbReference type="EMBL" id="BAAAOQ010000017">
    <property type="protein sequence ID" value="GAA2200386.1"/>
    <property type="molecule type" value="Genomic_DNA"/>
</dbReference>
<evidence type="ECO:0000259" key="3">
    <source>
        <dbReference type="Pfam" id="PF00534"/>
    </source>
</evidence>
<organism evidence="5 6">
    <name type="scientific">Streptomyces bangladeshensis</name>
    <dbReference type="NCBI Taxonomy" id="295352"/>
    <lineage>
        <taxon>Bacteria</taxon>
        <taxon>Bacillati</taxon>
        <taxon>Actinomycetota</taxon>
        <taxon>Actinomycetes</taxon>
        <taxon>Kitasatosporales</taxon>
        <taxon>Streptomycetaceae</taxon>
        <taxon>Streptomyces</taxon>
    </lineage>
</organism>
<dbReference type="InterPro" id="IPR028098">
    <property type="entry name" value="Glyco_trans_4-like_N"/>
</dbReference>
<dbReference type="Gene3D" id="3.40.50.2000">
    <property type="entry name" value="Glycogen Phosphorylase B"/>
    <property type="match status" value="2"/>
</dbReference>
<feature type="domain" description="Glycosyl transferase family 1" evidence="3">
    <location>
        <begin position="183"/>
        <end position="354"/>
    </location>
</feature>
<evidence type="ECO:0000259" key="4">
    <source>
        <dbReference type="Pfam" id="PF13439"/>
    </source>
</evidence>
<keyword evidence="2" id="KW-0808">Transferase</keyword>